<protein>
    <submittedName>
        <fullName evidence="2">Uncharacterized protein</fullName>
    </submittedName>
</protein>
<evidence type="ECO:0000313" key="1">
    <source>
        <dbReference type="EMBL" id="SON84518.1"/>
    </source>
</evidence>
<comment type="caution">
    <text evidence="2">The sequence shown here is derived from an EMBL/GenBank/DDBJ whole genome shotgun (WGS) entry which is preliminary data.</text>
</comment>
<dbReference type="Proteomes" id="UP000234181">
    <property type="component" value="Unassembled WGS sequence"/>
</dbReference>
<evidence type="ECO:0000313" key="2">
    <source>
        <dbReference type="EMBL" id="SON91266.1"/>
    </source>
</evidence>
<reference evidence="3 4" key="1">
    <citation type="submission" date="2017-10" db="EMBL/GenBank/DDBJ databases">
        <authorList>
            <person name="Regsiter A."/>
            <person name="William W."/>
        </authorList>
    </citation>
    <scope>NUCLEOTIDE SEQUENCE [LARGE SCALE GENOMIC DNA]</scope>
    <source>
        <strain evidence="1 4">CFBP6984</strain>
        <strain evidence="2 3">CFBP7430</strain>
    </source>
</reference>
<keyword evidence="4" id="KW-1185">Reference proteome</keyword>
<sequence length="63" mass="6887">MDAAEHAVFLAPLERCVPWMSGLLMREVRYRSYVLDPMRSASETTGVEKSARLGGSDVTVAAT</sequence>
<dbReference type="AlphaFoldDB" id="A0AB38E2D4"/>
<dbReference type="Proteomes" id="UP000234166">
    <property type="component" value="Unassembled WGS sequence"/>
</dbReference>
<organism evidence="2 3">
    <name type="scientific">Xanthomonas campestris pv. phaseoli</name>
    <dbReference type="NCBI Taxonomy" id="317013"/>
    <lineage>
        <taxon>Bacteria</taxon>
        <taxon>Pseudomonadati</taxon>
        <taxon>Pseudomonadota</taxon>
        <taxon>Gammaproteobacteria</taxon>
        <taxon>Lysobacterales</taxon>
        <taxon>Lysobacteraceae</taxon>
        <taxon>Xanthomonas</taxon>
    </lineage>
</organism>
<gene>
    <name evidence="1" type="ORF">XAP6984_580077</name>
    <name evidence="2" type="ORF">XAP7430_540078</name>
</gene>
<proteinExistence type="predicted"/>
<accession>A0AB38E2D4</accession>
<evidence type="ECO:0000313" key="4">
    <source>
        <dbReference type="Proteomes" id="UP000234181"/>
    </source>
</evidence>
<dbReference type="EMBL" id="OCYT01000115">
    <property type="protein sequence ID" value="SON84518.1"/>
    <property type="molecule type" value="Genomic_DNA"/>
</dbReference>
<name>A0AB38E2D4_XANCH</name>
<evidence type="ECO:0000313" key="3">
    <source>
        <dbReference type="Proteomes" id="UP000234166"/>
    </source>
</evidence>
<dbReference type="EMBL" id="OCYS01000110">
    <property type="protein sequence ID" value="SON91266.1"/>
    <property type="molecule type" value="Genomic_DNA"/>
</dbReference>